<accession>A0A8H6XK42</accession>
<protein>
    <submittedName>
        <fullName evidence="2">Uncharacterized protein</fullName>
    </submittedName>
</protein>
<sequence length="138" mass="14855">MNALPAGTEKPSRPVGVQAVLDAVKHPDSVRIPLRIHYAARCENVNIGSEMLIKTSFVARYSFPSKGTAGVEANDTGVQTGFPRQLYLAGLVLVVDGIPIFSLPFFAIASPPFFPVGSESLHPLFIFDLTVSPTFDKP</sequence>
<keyword evidence="1" id="KW-0812">Transmembrane</keyword>
<feature type="transmembrane region" description="Helical" evidence="1">
    <location>
        <begin position="86"/>
        <end position="109"/>
    </location>
</feature>
<keyword evidence="1" id="KW-0472">Membrane</keyword>
<organism evidence="2 3">
    <name type="scientific">Mycena sanguinolenta</name>
    <dbReference type="NCBI Taxonomy" id="230812"/>
    <lineage>
        <taxon>Eukaryota</taxon>
        <taxon>Fungi</taxon>
        <taxon>Dikarya</taxon>
        <taxon>Basidiomycota</taxon>
        <taxon>Agaricomycotina</taxon>
        <taxon>Agaricomycetes</taxon>
        <taxon>Agaricomycetidae</taxon>
        <taxon>Agaricales</taxon>
        <taxon>Marasmiineae</taxon>
        <taxon>Mycenaceae</taxon>
        <taxon>Mycena</taxon>
    </lineage>
</organism>
<evidence type="ECO:0000256" key="1">
    <source>
        <dbReference type="SAM" id="Phobius"/>
    </source>
</evidence>
<comment type="caution">
    <text evidence="2">The sequence shown here is derived from an EMBL/GenBank/DDBJ whole genome shotgun (WGS) entry which is preliminary data.</text>
</comment>
<gene>
    <name evidence="2" type="ORF">MSAN_02050700</name>
</gene>
<name>A0A8H6XK42_9AGAR</name>
<keyword evidence="3" id="KW-1185">Reference proteome</keyword>
<dbReference type="AlphaFoldDB" id="A0A8H6XK42"/>
<evidence type="ECO:0000313" key="3">
    <source>
        <dbReference type="Proteomes" id="UP000623467"/>
    </source>
</evidence>
<proteinExistence type="predicted"/>
<dbReference type="EMBL" id="JACAZH010000026">
    <property type="protein sequence ID" value="KAF7341947.1"/>
    <property type="molecule type" value="Genomic_DNA"/>
</dbReference>
<reference evidence="2" key="1">
    <citation type="submission" date="2020-05" db="EMBL/GenBank/DDBJ databases">
        <title>Mycena genomes resolve the evolution of fungal bioluminescence.</title>
        <authorList>
            <person name="Tsai I.J."/>
        </authorList>
    </citation>
    <scope>NUCLEOTIDE SEQUENCE</scope>
    <source>
        <strain evidence="2">160909Yilan</strain>
    </source>
</reference>
<dbReference type="Proteomes" id="UP000623467">
    <property type="component" value="Unassembled WGS sequence"/>
</dbReference>
<keyword evidence="1" id="KW-1133">Transmembrane helix</keyword>
<evidence type="ECO:0000313" key="2">
    <source>
        <dbReference type="EMBL" id="KAF7341947.1"/>
    </source>
</evidence>